<gene>
    <name evidence="1" type="ORF">J2Z18_005138</name>
</gene>
<dbReference type="EMBL" id="JAGGKI010000019">
    <property type="protein sequence ID" value="MBP1896028.1"/>
    <property type="molecule type" value="Genomic_DNA"/>
</dbReference>
<name>A0ABS4FIK1_9BACL</name>
<protein>
    <submittedName>
        <fullName evidence="1">Uncharacterized protein</fullName>
    </submittedName>
</protein>
<proteinExistence type="predicted"/>
<accession>A0ABS4FIK1</accession>
<sequence length="42" mass="4770">MIPLPKSVGFIIYLGNAGIDFSMSKYQIPMSENQIGSMLWKY</sequence>
<evidence type="ECO:0000313" key="2">
    <source>
        <dbReference type="Proteomes" id="UP000706926"/>
    </source>
</evidence>
<organism evidence="1 2">
    <name type="scientific">Paenibacillus lactis</name>
    <dbReference type="NCBI Taxonomy" id="228574"/>
    <lineage>
        <taxon>Bacteria</taxon>
        <taxon>Bacillati</taxon>
        <taxon>Bacillota</taxon>
        <taxon>Bacilli</taxon>
        <taxon>Bacillales</taxon>
        <taxon>Paenibacillaceae</taxon>
        <taxon>Paenibacillus</taxon>
    </lineage>
</organism>
<dbReference type="Proteomes" id="UP000706926">
    <property type="component" value="Unassembled WGS sequence"/>
</dbReference>
<comment type="caution">
    <text evidence="1">The sequence shown here is derived from an EMBL/GenBank/DDBJ whole genome shotgun (WGS) entry which is preliminary data.</text>
</comment>
<reference evidence="1 2" key="1">
    <citation type="submission" date="2021-03" db="EMBL/GenBank/DDBJ databases">
        <title>Genomic Encyclopedia of Type Strains, Phase IV (KMG-IV): sequencing the most valuable type-strain genomes for metagenomic binning, comparative biology and taxonomic classification.</title>
        <authorList>
            <person name="Goeker M."/>
        </authorList>
    </citation>
    <scope>NUCLEOTIDE SEQUENCE [LARGE SCALE GENOMIC DNA]</scope>
    <source>
        <strain evidence="1 2">DSM 15596</strain>
    </source>
</reference>
<evidence type="ECO:0000313" key="1">
    <source>
        <dbReference type="EMBL" id="MBP1896028.1"/>
    </source>
</evidence>
<keyword evidence="2" id="KW-1185">Reference proteome</keyword>